<gene>
    <name evidence="2" type="ORF">BDP27DRAFT_1309867</name>
</gene>
<evidence type="ECO:0000256" key="1">
    <source>
        <dbReference type="SAM" id="SignalP"/>
    </source>
</evidence>
<organism evidence="2 3">
    <name type="scientific">Rhodocollybia butyracea</name>
    <dbReference type="NCBI Taxonomy" id="206335"/>
    <lineage>
        <taxon>Eukaryota</taxon>
        <taxon>Fungi</taxon>
        <taxon>Dikarya</taxon>
        <taxon>Basidiomycota</taxon>
        <taxon>Agaricomycotina</taxon>
        <taxon>Agaricomycetes</taxon>
        <taxon>Agaricomycetidae</taxon>
        <taxon>Agaricales</taxon>
        <taxon>Marasmiineae</taxon>
        <taxon>Omphalotaceae</taxon>
        <taxon>Rhodocollybia</taxon>
    </lineage>
</organism>
<feature type="chain" id="PRO_5040448149" description="Secreted protein" evidence="1">
    <location>
        <begin position="24"/>
        <end position="128"/>
    </location>
</feature>
<sequence length="128" mass="13512">LPLDLLLLLTSSVFVAHFHGVSAVCAWSMGIEEFTRPCATFNIYGGFLMTNGCALIAESTSTQVLRMRISCVPAWSNGVSVTCDSNSLPIAAVDTVGQHWTCSSTNDDSCDVGGSGGRFQVLACCNRA</sequence>
<dbReference type="Proteomes" id="UP000772434">
    <property type="component" value="Unassembled WGS sequence"/>
</dbReference>
<keyword evidence="1" id="KW-0732">Signal</keyword>
<keyword evidence="3" id="KW-1185">Reference proteome</keyword>
<feature type="signal peptide" evidence="1">
    <location>
        <begin position="1"/>
        <end position="23"/>
    </location>
</feature>
<name>A0A9P5QAH3_9AGAR</name>
<protein>
    <recommendedName>
        <fullName evidence="4">Secreted protein</fullName>
    </recommendedName>
</protein>
<reference evidence="2" key="1">
    <citation type="submission" date="2020-11" db="EMBL/GenBank/DDBJ databases">
        <authorList>
            <consortium name="DOE Joint Genome Institute"/>
            <person name="Ahrendt S."/>
            <person name="Riley R."/>
            <person name="Andreopoulos W."/>
            <person name="Labutti K."/>
            <person name="Pangilinan J."/>
            <person name="Ruiz-Duenas F.J."/>
            <person name="Barrasa J.M."/>
            <person name="Sanchez-Garcia M."/>
            <person name="Camarero S."/>
            <person name="Miyauchi S."/>
            <person name="Serrano A."/>
            <person name="Linde D."/>
            <person name="Babiker R."/>
            <person name="Drula E."/>
            <person name="Ayuso-Fernandez I."/>
            <person name="Pacheco R."/>
            <person name="Padilla G."/>
            <person name="Ferreira P."/>
            <person name="Barriuso J."/>
            <person name="Kellner H."/>
            <person name="Castanera R."/>
            <person name="Alfaro M."/>
            <person name="Ramirez L."/>
            <person name="Pisabarro A.G."/>
            <person name="Kuo A."/>
            <person name="Tritt A."/>
            <person name="Lipzen A."/>
            <person name="He G."/>
            <person name="Yan M."/>
            <person name="Ng V."/>
            <person name="Cullen D."/>
            <person name="Martin F."/>
            <person name="Rosso M.-N."/>
            <person name="Henrissat B."/>
            <person name="Hibbett D."/>
            <person name="Martinez A.T."/>
            <person name="Grigoriev I.V."/>
        </authorList>
    </citation>
    <scope>NUCLEOTIDE SEQUENCE</scope>
    <source>
        <strain evidence="2">AH 40177</strain>
    </source>
</reference>
<evidence type="ECO:0000313" key="2">
    <source>
        <dbReference type="EMBL" id="KAF9078608.1"/>
    </source>
</evidence>
<dbReference type="OrthoDB" id="3163231at2759"/>
<dbReference type="AlphaFoldDB" id="A0A9P5QAH3"/>
<feature type="non-terminal residue" evidence="2">
    <location>
        <position position="1"/>
    </location>
</feature>
<evidence type="ECO:0000313" key="3">
    <source>
        <dbReference type="Proteomes" id="UP000772434"/>
    </source>
</evidence>
<evidence type="ECO:0008006" key="4">
    <source>
        <dbReference type="Google" id="ProtNLM"/>
    </source>
</evidence>
<proteinExistence type="predicted"/>
<dbReference type="EMBL" id="JADNRY010000001">
    <property type="protein sequence ID" value="KAF9078608.1"/>
    <property type="molecule type" value="Genomic_DNA"/>
</dbReference>
<accession>A0A9P5QAH3</accession>
<comment type="caution">
    <text evidence="2">The sequence shown here is derived from an EMBL/GenBank/DDBJ whole genome shotgun (WGS) entry which is preliminary data.</text>
</comment>